<protein>
    <submittedName>
        <fullName evidence="1">Uncharacterized protein</fullName>
    </submittedName>
</protein>
<reference evidence="1 2" key="1">
    <citation type="submission" date="2008-12" db="EMBL/GenBank/DDBJ databases">
        <authorList>
            <person name="Fulton L."/>
            <person name="Clifton S."/>
            <person name="Fulton B."/>
            <person name="Xu J."/>
            <person name="Minx P."/>
            <person name="Pepin K.H."/>
            <person name="Johnson M."/>
            <person name="Bhonagiri V."/>
            <person name="Nash W.E."/>
            <person name="Mardis E.R."/>
            <person name="Wilson R.K."/>
        </authorList>
    </citation>
    <scope>NUCLEOTIDE SEQUENCE [LARGE SCALE GENOMIC DNA]</scope>
    <source>
        <strain evidence="1 2">DSM 18228</strain>
    </source>
</reference>
<comment type="caution">
    <text evidence="1">The sequence shown here is derived from an EMBL/GenBank/DDBJ whole genome shotgun (WGS) entry which is preliminary data.</text>
</comment>
<dbReference type="EMBL" id="ACBW01000115">
    <property type="protein sequence ID" value="EEF76058.1"/>
    <property type="molecule type" value="Genomic_DNA"/>
</dbReference>
<evidence type="ECO:0000313" key="1">
    <source>
        <dbReference type="EMBL" id="EEF76058.1"/>
    </source>
</evidence>
<evidence type="ECO:0000313" key="2">
    <source>
        <dbReference type="Proteomes" id="UP000014073"/>
    </source>
</evidence>
<gene>
    <name evidence="1" type="ORF">BACCOPRO_01555</name>
</gene>
<proteinExistence type="predicted"/>
<keyword evidence="2" id="KW-1185">Reference proteome</keyword>
<name>S0F6U7_9BACT</name>
<dbReference type="STRING" id="547042.BACCOPRO_01555"/>
<dbReference type="Proteomes" id="UP000014073">
    <property type="component" value="Unassembled WGS sequence"/>
</dbReference>
<accession>S0F6U7</accession>
<sequence>MPGFSLMVAETISQVTEGLSATCACKAGRAKEECAYELFRSSQSIFMQAEKMGKESLSIKKAVSKKKES</sequence>
<organism evidence="1 2">
    <name type="scientific">Phocaeicola coprophilus DSM 18228 = JCM 13818</name>
    <dbReference type="NCBI Taxonomy" id="547042"/>
    <lineage>
        <taxon>Bacteria</taxon>
        <taxon>Pseudomonadati</taxon>
        <taxon>Bacteroidota</taxon>
        <taxon>Bacteroidia</taxon>
        <taxon>Bacteroidales</taxon>
        <taxon>Bacteroidaceae</taxon>
        <taxon>Phocaeicola</taxon>
    </lineage>
</organism>
<dbReference type="AlphaFoldDB" id="S0F6U7"/>
<dbReference type="HOGENOM" id="CLU_2767172_0_0_10"/>